<dbReference type="CDD" id="cd06342">
    <property type="entry name" value="PBP1_ABC_LIVBP-like"/>
    <property type="match status" value="1"/>
</dbReference>
<keyword evidence="8" id="KW-1185">Reference proteome</keyword>
<dbReference type="Gene3D" id="3.40.50.2300">
    <property type="match status" value="2"/>
</dbReference>
<feature type="region of interest" description="Disordered" evidence="5">
    <location>
        <begin position="1"/>
        <end position="20"/>
    </location>
</feature>
<dbReference type="Pfam" id="PF13458">
    <property type="entry name" value="Peripla_BP_6"/>
    <property type="match status" value="1"/>
</dbReference>
<keyword evidence="7" id="KW-0675">Receptor</keyword>
<keyword evidence="3" id="KW-0732">Signal</keyword>
<evidence type="ECO:0000256" key="1">
    <source>
        <dbReference type="ARBA" id="ARBA00010062"/>
    </source>
</evidence>
<comment type="similarity">
    <text evidence="1">Belongs to the leucine-binding protein family.</text>
</comment>
<protein>
    <submittedName>
        <fullName evidence="7">Receptor family ligand-binding protein</fullName>
    </submittedName>
</protein>
<dbReference type="PRINTS" id="PR00337">
    <property type="entry name" value="LEUILEVALBP"/>
</dbReference>
<evidence type="ECO:0000256" key="3">
    <source>
        <dbReference type="ARBA" id="ARBA00022729"/>
    </source>
</evidence>
<evidence type="ECO:0000256" key="5">
    <source>
        <dbReference type="SAM" id="MobiDB-lite"/>
    </source>
</evidence>
<dbReference type="SUPFAM" id="SSF53822">
    <property type="entry name" value="Periplasmic binding protein-like I"/>
    <property type="match status" value="1"/>
</dbReference>
<dbReference type="InterPro" id="IPR000709">
    <property type="entry name" value="Leu_Ile_Val-bd"/>
</dbReference>
<dbReference type="Proteomes" id="UP000025756">
    <property type="component" value="Unassembled WGS sequence"/>
</dbReference>
<dbReference type="InterPro" id="IPR028081">
    <property type="entry name" value="Leu-bd"/>
</dbReference>
<gene>
    <name evidence="7" type="ORF">L490_1822</name>
</gene>
<evidence type="ECO:0000256" key="2">
    <source>
        <dbReference type="ARBA" id="ARBA00022448"/>
    </source>
</evidence>
<evidence type="ECO:0000313" key="7">
    <source>
        <dbReference type="EMBL" id="KCV33902.1"/>
    </source>
</evidence>
<dbReference type="EMBL" id="JGWH01000112">
    <property type="protein sequence ID" value="KCV33902.1"/>
    <property type="molecule type" value="Genomic_DNA"/>
</dbReference>
<dbReference type="InterPro" id="IPR028082">
    <property type="entry name" value="Peripla_BP_I"/>
</dbReference>
<organism evidence="7 8">
    <name type="scientific">Bordetella bronchiseptica 00-P-2796</name>
    <dbReference type="NCBI Taxonomy" id="1331199"/>
    <lineage>
        <taxon>Bacteria</taxon>
        <taxon>Pseudomonadati</taxon>
        <taxon>Pseudomonadota</taxon>
        <taxon>Betaproteobacteria</taxon>
        <taxon>Burkholderiales</taxon>
        <taxon>Alcaligenaceae</taxon>
        <taxon>Bordetella</taxon>
    </lineage>
</organism>
<dbReference type="PANTHER" id="PTHR47151:SF2">
    <property type="entry name" value="AMINO ACID BINDING PROTEIN"/>
    <property type="match status" value="1"/>
</dbReference>
<evidence type="ECO:0000256" key="4">
    <source>
        <dbReference type="ARBA" id="ARBA00022970"/>
    </source>
</evidence>
<dbReference type="PANTHER" id="PTHR47151">
    <property type="entry name" value="LEU/ILE/VAL-BINDING ABC TRANSPORTER SUBUNIT"/>
    <property type="match status" value="1"/>
</dbReference>
<keyword evidence="4" id="KW-0029">Amino-acid transport</keyword>
<proteinExistence type="inferred from homology"/>
<name>A0ABR4RCL6_BORBO</name>
<sequence>MFIATPTARPVSGKPGHKPGITDIKCDTSEETMTLRTPIKMLAAGIAAACLAGVAQAADIKFGFAAPLTGPQSHYGEDMQNGLTLALEEANQKGVTVGGKPAKFVLVSRDDQADPRVAVQVAQQLVDQDVNGILGHFNSGTTIPASRVYHDAGLPQIAMATSPEYTNQQYETTFRMMTSDTQQGAAVGKFMVEKLNARKVAIIDDRTAYGQGLADEVEKAVKAAGGQVVRREYTTDKANDFTSILTNIKGVAPDAIFYGGLDAQSGPMKRQLATLGLKAPLVSGEMTRSDTFIKLAGDAADGTYASLAGVPLEKMAAGKEFAKRYEERFKKAPGVYAPYAYDGAWNMITAIEKAGSADPSKYLPELAKLSRKGATSEHIAYDAKGDLKEVAVTIYEVKNGKWEMVETMVSQAN</sequence>
<evidence type="ECO:0000313" key="8">
    <source>
        <dbReference type="Proteomes" id="UP000025756"/>
    </source>
</evidence>
<feature type="domain" description="Leucine-binding protein" evidence="6">
    <location>
        <begin position="60"/>
        <end position="400"/>
    </location>
</feature>
<comment type="caution">
    <text evidence="7">The sequence shown here is derived from an EMBL/GenBank/DDBJ whole genome shotgun (WGS) entry which is preliminary data.</text>
</comment>
<keyword evidence="2" id="KW-0813">Transport</keyword>
<reference evidence="7 8" key="1">
    <citation type="submission" date="2014-03" db="EMBL/GenBank/DDBJ databases">
        <title>Genome sequence of Bordetella bronchiseptica.</title>
        <authorList>
            <person name="Harvill E."/>
            <person name="Goodfield L.L."/>
            <person name="Ivanov Y.V."/>
            <person name="Meyer J.A."/>
            <person name="Muse S.J."/>
            <person name="Jacobs N."/>
            <person name="Bendor L."/>
            <person name="Smallridge W.E."/>
            <person name="Brinkac L.M."/>
            <person name="Sanka R."/>
            <person name="Kim M."/>
            <person name="Losada L."/>
        </authorList>
    </citation>
    <scope>NUCLEOTIDE SEQUENCE [LARGE SCALE GENOMIC DNA]</scope>
    <source>
        <strain evidence="7 8">00-P-2796</strain>
    </source>
</reference>
<accession>A0ABR4RCL6</accession>
<evidence type="ECO:0000259" key="6">
    <source>
        <dbReference type="Pfam" id="PF13458"/>
    </source>
</evidence>